<dbReference type="Pfam" id="PF13821">
    <property type="entry name" value="DUF4187"/>
    <property type="match status" value="1"/>
</dbReference>
<feature type="region of interest" description="Disordered" evidence="1">
    <location>
        <begin position="1"/>
        <end position="59"/>
    </location>
</feature>
<proteinExistence type="predicted"/>
<dbReference type="OrthoDB" id="786951at2759"/>
<feature type="compositionally biased region" description="Basic and acidic residues" evidence="1">
    <location>
        <begin position="32"/>
        <end position="57"/>
    </location>
</feature>
<dbReference type="AlphaFoldDB" id="A0A2P6N541"/>
<evidence type="ECO:0000313" key="3">
    <source>
        <dbReference type="EMBL" id="PRP79063.1"/>
    </source>
</evidence>
<feature type="region of interest" description="Disordered" evidence="1">
    <location>
        <begin position="74"/>
        <end position="97"/>
    </location>
</feature>
<feature type="compositionally biased region" description="Acidic residues" evidence="1">
    <location>
        <begin position="1"/>
        <end position="10"/>
    </location>
</feature>
<evidence type="ECO:0000256" key="1">
    <source>
        <dbReference type="SAM" id="MobiDB-lite"/>
    </source>
</evidence>
<sequence>MSDGVEDDYMSADFVTNVPTQRNNIAKQRKRKEPEQTKSLVQREEDSRNEGLSKEISEDNIGFKLLQKMGFKKGKTVGKDTEGSSVQDESPPQKEENEKLVVPISITIKRGKGGLGMDEEKKRQIEEKIDEAMKRQVMQESDFRLRKSSAFAEKKAQGDARKCIEVIKRLDMEQYGDQADTNSPFYKNEEQLKDELADEREFSTVKVPFIVEHDHFAQLKSTQKTIVLNEYLRETYYYCIWCGHQYKNKADIHSKYTCPAVHLSTRPTQTYFEPHTPALK</sequence>
<evidence type="ECO:0000313" key="4">
    <source>
        <dbReference type="Proteomes" id="UP000241769"/>
    </source>
</evidence>
<dbReference type="STRING" id="1890364.A0A2P6N541"/>
<dbReference type="GO" id="GO:0000776">
    <property type="term" value="C:kinetochore"/>
    <property type="evidence" value="ECO:0007669"/>
    <property type="project" value="TreeGrafter"/>
</dbReference>
<name>A0A2P6N541_9EUKA</name>
<gene>
    <name evidence="3" type="ORF">PROFUN_13141</name>
</gene>
<protein>
    <submittedName>
        <fullName evidence="3">Coiled-coil domain-containing protein</fullName>
    </submittedName>
</protein>
<evidence type="ECO:0000259" key="2">
    <source>
        <dbReference type="PROSITE" id="PS50174"/>
    </source>
</evidence>
<dbReference type="GO" id="GO:0003676">
    <property type="term" value="F:nucleic acid binding"/>
    <property type="evidence" value="ECO:0007669"/>
    <property type="project" value="InterPro"/>
</dbReference>
<dbReference type="PANTHER" id="PTHR21032:SF0">
    <property type="entry name" value="G PATCH DOMAIN-CONTAINING PROTEIN 11"/>
    <property type="match status" value="1"/>
</dbReference>
<dbReference type="InterPro" id="IPR025239">
    <property type="entry name" value="DUF4187"/>
</dbReference>
<dbReference type="SMART" id="SM00443">
    <property type="entry name" value="G_patch"/>
    <property type="match status" value="1"/>
</dbReference>
<accession>A0A2P6N541</accession>
<dbReference type="Pfam" id="PF01585">
    <property type="entry name" value="G-patch"/>
    <property type="match status" value="1"/>
</dbReference>
<dbReference type="EMBL" id="MDYQ01000199">
    <property type="protein sequence ID" value="PRP79063.1"/>
    <property type="molecule type" value="Genomic_DNA"/>
</dbReference>
<reference evidence="3 4" key="1">
    <citation type="journal article" date="2018" name="Genome Biol. Evol.">
        <title>Multiple Roots of Fruiting Body Formation in Amoebozoa.</title>
        <authorList>
            <person name="Hillmann F."/>
            <person name="Forbes G."/>
            <person name="Novohradska S."/>
            <person name="Ferling I."/>
            <person name="Riege K."/>
            <person name="Groth M."/>
            <person name="Westermann M."/>
            <person name="Marz M."/>
            <person name="Spaller T."/>
            <person name="Winckler T."/>
            <person name="Schaap P."/>
            <person name="Glockner G."/>
        </authorList>
    </citation>
    <scope>NUCLEOTIDE SEQUENCE [LARGE SCALE GENOMIC DNA]</scope>
    <source>
        <strain evidence="3 4">Jena</strain>
    </source>
</reference>
<keyword evidence="4" id="KW-1185">Reference proteome</keyword>
<organism evidence="3 4">
    <name type="scientific">Planoprotostelium fungivorum</name>
    <dbReference type="NCBI Taxonomy" id="1890364"/>
    <lineage>
        <taxon>Eukaryota</taxon>
        <taxon>Amoebozoa</taxon>
        <taxon>Evosea</taxon>
        <taxon>Variosea</taxon>
        <taxon>Cavosteliida</taxon>
        <taxon>Cavosteliaceae</taxon>
        <taxon>Planoprotostelium</taxon>
    </lineage>
</organism>
<feature type="compositionally biased region" description="Polar residues" evidence="1">
    <location>
        <begin position="17"/>
        <end position="26"/>
    </location>
</feature>
<dbReference type="Proteomes" id="UP000241769">
    <property type="component" value="Unassembled WGS sequence"/>
</dbReference>
<feature type="domain" description="G-patch" evidence="2">
    <location>
        <begin position="58"/>
        <end position="120"/>
    </location>
</feature>
<dbReference type="InParanoid" id="A0A2P6N541"/>
<dbReference type="InterPro" id="IPR000467">
    <property type="entry name" value="G_patch_dom"/>
</dbReference>
<dbReference type="InterPro" id="IPR039249">
    <property type="entry name" value="GPATCH11"/>
</dbReference>
<comment type="caution">
    <text evidence="3">The sequence shown here is derived from an EMBL/GenBank/DDBJ whole genome shotgun (WGS) entry which is preliminary data.</text>
</comment>
<dbReference type="SMART" id="SM01173">
    <property type="entry name" value="DUF4187"/>
    <property type="match status" value="1"/>
</dbReference>
<dbReference type="PANTHER" id="PTHR21032">
    <property type="entry name" value="G PATCH DOMAIN-CONTAINING PROTEIN 11"/>
    <property type="match status" value="1"/>
</dbReference>
<dbReference type="PROSITE" id="PS50174">
    <property type="entry name" value="G_PATCH"/>
    <property type="match status" value="1"/>
</dbReference>